<feature type="transmembrane region" description="Helical" evidence="13">
    <location>
        <begin position="502"/>
        <end position="523"/>
    </location>
</feature>
<dbReference type="FunFam" id="1.10.287.70:FF:000033">
    <property type="entry name" value="Mucolipin 1"/>
    <property type="match status" value="1"/>
</dbReference>
<evidence type="ECO:0000256" key="12">
    <source>
        <dbReference type="ARBA" id="ARBA00036634"/>
    </source>
</evidence>
<evidence type="ECO:0000256" key="6">
    <source>
        <dbReference type="ARBA" id="ARBA00022753"/>
    </source>
</evidence>
<evidence type="ECO:0000256" key="5">
    <source>
        <dbReference type="ARBA" id="ARBA00022692"/>
    </source>
</evidence>
<dbReference type="InterPro" id="IPR039031">
    <property type="entry name" value="Mucolipin"/>
</dbReference>
<evidence type="ECO:0000256" key="2">
    <source>
        <dbReference type="ARBA" id="ARBA00004651"/>
    </source>
</evidence>
<gene>
    <name evidence="16" type="ORF">FSCOSCO3_A029448</name>
</gene>
<keyword evidence="8" id="KW-0406">Ion transport</keyword>
<name>A0AAV1PRY6_SCOSC</name>
<dbReference type="GO" id="GO:0005886">
    <property type="term" value="C:plasma membrane"/>
    <property type="evidence" value="ECO:0007669"/>
    <property type="project" value="UniProtKB-SubCell"/>
</dbReference>
<feature type="domain" description="Polycystin cation channel PKD1/PKD2" evidence="14">
    <location>
        <begin position="393"/>
        <end position="530"/>
    </location>
</feature>
<evidence type="ECO:0000259" key="15">
    <source>
        <dbReference type="Pfam" id="PF21381"/>
    </source>
</evidence>
<evidence type="ECO:0000313" key="17">
    <source>
        <dbReference type="Proteomes" id="UP001314229"/>
    </source>
</evidence>
<evidence type="ECO:0000256" key="1">
    <source>
        <dbReference type="ARBA" id="ARBA00004337"/>
    </source>
</evidence>
<dbReference type="Pfam" id="PF08016">
    <property type="entry name" value="PKD_channel"/>
    <property type="match status" value="1"/>
</dbReference>
<keyword evidence="7 13" id="KW-1133">Transmembrane helix</keyword>
<evidence type="ECO:0000256" key="11">
    <source>
        <dbReference type="ARBA" id="ARBA00023303"/>
    </source>
</evidence>
<comment type="subcellular location">
    <subcellularLocation>
        <location evidence="2">Cell membrane</location>
        <topology evidence="2">Multi-pass membrane protein</topology>
    </subcellularLocation>
    <subcellularLocation>
        <location evidence="1">Endosome membrane</location>
        <topology evidence="1">Multi-pass membrane protein</topology>
    </subcellularLocation>
</comment>
<comment type="catalytic activity">
    <reaction evidence="12">
        <text>Ca(2+)(in) = Ca(2+)(out)</text>
        <dbReference type="Rhea" id="RHEA:29671"/>
        <dbReference type="ChEBI" id="CHEBI:29108"/>
    </reaction>
</comment>
<evidence type="ECO:0000256" key="7">
    <source>
        <dbReference type="ARBA" id="ARBA00022989"/>
    </source>
</evidence>
<comment type="caution">
    <text evidence="16">The sequence shown here is derived from an EMBL/GenBank/DDBJ whole genome shotgun (WGS) entry which is preliminary data.</text>
</comment>
<evidence type="ECO:0000256" key="4">
    <source>
        <dbReference type="ARBA" id="ARBA00022475"/>
    </source>
</evidence>
<feature type="transmembrane region" description="Helical" evidence="13">
    <location>
        <begin position="363"/>
        <end position="384"/>
    </location>
</feature>
<dbReference type="EMBL" id="CAWUFR010000267">
    <property type="protein sequence ID" value="CAK6974667.1"/>
    <property type="molecule type" value="Genomic_DNA"/>
</dbReference>
<dbReference type="Gene3D" id="1.10.287.70">
    <property type="match status" value="1"/>
</dbReference>
<keyword evidence="4" id="KW-1003">Cell membrane</keyword>
<feature type="domain" description="Mucolipin extracytosolic" evidence="15">
    <location>
        <begin position="110"/>
        <end position="292"/>
    </location>
</feature>
<dbReference type="GO" id="GO:0072345">
    <property type="term" value="F:NAADP-sensitive calcium-release channel activity"/>
    <property type="evidence" value="ECO:0007669"/>
    <property type="project" value="TreeGrafter"/>
</dbReference>
<evidence type="ECO:0000256" key="3">
    <source>
        <dbReference type="ARBA" id="ARBA00022448"/>
    </source>
</evidence>
<keyword evidence="5 13" id="KW-0812">Transmembrane</keyword>
<sequence length="582" mass="67432">MTQRNDSHCGEAAHWCTAGVSSVMEDLEPLLAVRSEERRLNGQCTWSSHTQSLESKVVEDFRRRLKYFFMNPCEKYKARTRKPWKLILQILKIAIITAQLVSFGLSNEMMVTFKDENLMTFRHLFLKGYKDHLMGRYALYTKADVYDHIYYIINRYINLQNLTVGNLAYESTDGMHTPLSVCQEFYRNSSIDPGNETFDIDPHIDKECISIYPALSFHNGGLGTHTNFSLDFKRLLSVNIYLTLKTINLQTVRHHELPDCYVFNIMIMFDNHAHSGKIKVDVKNDVTIYECRDWNVEGTSGKLDYLLIMFDYVVILACFTSLILCTRSVINGIQLQFEFNIFFHAYYNKIVTWSDRLEFVNGWYILIIVSDTLTIAGSALKIGIQSKYLTSYDVCSILLGTATMLVWVGVIRYLGFFKKYNILILTLRAAFPNVIRFCCCAAMIYLGYCFCGWIVLGPYHDKFRTLDKVTECLFSLINGDDMYGTFLNIRYKGYMVWLFSRLYLYSFISLFVYMVLSLFIALITDTYETIKHHQQDKAPVSQLQAFITECRDEPESGRYQTDEEPASCCFCSCCFSGCSKKM</sequence>
<keyword evidence="6" id="KW-0967">Endosome</keyword>
<dbReference type="Pfam" id="PF21381">
    <property type="entry name" value="MCLN_ECD"/>
    <property type="match status" value="1"/>
</dbReference>
<feature type="transmembrane region" description="Helical" evidence="13">
    <location>
        <begin position="86"/>
        <end position="105"/>
    </location>
</feature>
<evidence type="ECO:0000313" key="16">
    <source>
        <dbReference type="EMBL" id="CAK6974667.1"/>
    </source>
</evidence>
<proteinExistence type="predicted"/>
<evidence type="ECO:0000256" key="13">
    <source>
        <dbReference type="SAM" id="Phobius"/>
    </source>
</evidence>
<keyword evidence="3" id="KW-0813">Transport</keyword>
<accession>A0AAV1PRY6</accession>
<feature type="transmembrane region" description="Helical" evidence="13">
    <location>
        <begin position="434"/>
        <end position="456"/>
    </location>
</feature>
<feature type="transmembrane region" description="Helical" evidence="13">
    <location>
        <begin position="396"/>
        <end position="414"/>
    </location>
</feature>
<protein>
    <submittedName>
        <fullName evidence="16">Mucolipin-3</fullName>
    </submittedName>
</protein>
<dbReference type="GO" id="GO:0010008">
    <property type="term" value="C:endosome membrane"/>
    <property type="evidence" value="ECO:0007669"/>
    <property type="project" value="UniProtKB-SubCell"/>
</dbReference>
<feature type="transmembrane region" description="Helical" evidence="13">
    <location>
        <begin position="305"/>
        <end position="325"/>
    </location>
</feature>
<keyword evidence="10" id="KW-1015">Disulfide bond</keyword>
<reference evidence="16 17" key="1">
    <citation type="submission" date="2024-01" db="EMBL/GenBank/DDBJ databases">
        <authorList>
            <person name="Alioto T."/>
            <person name="Alioto T."/>
            <person name="Gomez Garrido J."/>
        </authorList>
    </citation>
    <scope>NUCLEOTIDE SEQUENCE [LARGE SCALE GENOMIC DNA]</scope>
</reference>
<keyword evidence="11" id="KW-0407">Ion channel</keyword>
<dbReference type="PANTHER" id="PTHR12127:SF23">
    <property type="entry name" value="MUCOLIPIN-3 ISOFORM X1"/>
    <property type="match status" value="1"/>
</dbReference>
<evidence type="ECO:0000256" key="10">
    <source>
        <dbReference type="ARBA" id="ARBA00023157"/>
    </source>
</evidence>
<dbReference type="GO" id="GO:0005765">
    <property type="term" value="C:lysosomal membrane"/>
    <property type="evidence" value="ECO:0007669"/>
    <property type="project" value="TreeGrafter"/>
</dbReference>
<evidence type="ECO:0000259" key="14">
    <source>
        <dbReference type="Pfam" id="PF08016"/>
    </source>
</evidence>
<organism evidence="16 17">
    <name type="scientific">Scomber scombrus</name>
    <name type="common">Atlantic mackerel</name>
    <name type="synonym">Scomber vernalis</name>
    <dbReference type="NCBI Taxonomy" id="13677"/>
    <lineage>
        <taxon>Eukaryota</taxon>
        <taxon>Metazoa</taxon>
        <taxon>Chordata</taxon>
        <taxon>Craniata</taxon>
        <taxon>Vertebrata</taxon>
        <taxon>Euteleostomi</taxon>
        <taxon>Actinopterygii</taxon>
        <taxon>Neopterygii</taxon>
        <taxon>Teleostei</taxon>
        <taxon>Neoteleostei</taxon>
        <taxon>Acanthomorphata</taxon>
        <taxon>Pelagiaria</taxon>
        <taxon>Scombriformes</taxon>
        <taxon>Scombridae</taxon>
        <taxon>Scomber</taxon>
    </lineage>
</organism>
<evidence type="ECO:0000256" key="9">
    <source>
        <dbReference type="ARBA" id="ARBA00023136"/>
    </source>
</evidence>
<dbReference type="Proteomes" id="UP001314229">
    <property type="component" value="Unassembled WGS sequence"/>
</dbReference>
<dbReference type="InterPro" id="IPR049134">
    <property type="entry name" value="MCLN_ECD"/>
</dbReference>
<dbReference type="AlphaFoldDB" id="A0AAV1PRY6"/>
<evidence type="ECO:0000256" key="8">
    <source>
        <dbReference type="ARBA" id="ARBA00023065"/>
    </source>
</evidence>
<dbReference type="PANTHER" id="PTHR12127">
    <property type="entry name" value="MUCOLIPIN"/>
    <property type="match status" value="1"/>
</dbReference>
<keyword evidence="9 13" id="KW-0472">Membrane</keyword>
<keyword evidence="17" id="KW-1185">Reference proteome</keyword>
<dbReference type="InterPro" id="IPR013122">
    <property type="entry name" value="PKD1_2_channel"/>
</dbReference>